<gene>
    <name evidence="1" type="ORF">C1E24_20580</name>
</gene>
<protein>
    <recommendedName>
        <fullName evidence="3">Lipoprotein</fullName>
    </recommendedName>
</protein>
<evidence type="ECO:0000313" key="1">
    <source>
        <dbReference type="EMBL" id="TLX45120.1"/>
    </source>
</evidence>
<dbReference type="AlphaFoldDB" id="A0A5R9PW40"/>
<accession>A0A5R9PW40</accession>
<organism evidence="1 2">
    <name type="scientific">Pseudoalteromonas phenolica</name>
    <dbReference type="NCBI Taxonomy" id="161398"/>
    <lineage>
        <taxon>Bacteria</taxon>
        <taxon>Pseudomonadati</taxon>
        <taxon>Pseudomonadota</taxon>
        <taxon>Gammaproteobacteria</taxon>
        <taxon>Alteromonadales</taxon>
        <taxon>Pseudoalteromonadaceae</taxon>
        <taxon>Pseudoalteromonas</taxon>
    </lineage>
</organism>
<dbReference type="Proteomes" id="UP000309186">
    <property type="component" value="Unassembled WGS sequence"/>
</dbReference>
<dbReference type="PROSITE" id="PS51257">
    <property type="entry name" value="PROKAR_LIPOPROTEIN"/>
    <property type="match status" value="1"/>
</dbReference>
<proteinExistence type="predicted"/>
<comment type="caution">
    <text evidence="1">The sequence shown here is derived from an EMBL/GenBank/DDBJ whole genome shotgun (WGS) entry which is preliminary data.</text>
</comment>
<sequence>MRKICLLALLSIVGCSEADIEPCSQVVIGMLESELVTKLGVPFQKSDEVDGKKALMFKGKNIPTMMVVELNKTELGKYQVSHCNIM</sequence>
<evidence type="ECO:0000313" key="2">
    <source>
        <dbReference type="Proteomes" id="UP000309186"/>
    </source>
</evidence>
<evidence type="ECO:0008006" key="3">
    <source>
        <dbReference type="Google" id="ProtNLM"/>
    </source>
</evidence>
<dbReference type="RefSeq" id="WP_138484736.1">
    <property type="nucleotide sequence ID" value="NZ_PPSW01000058.1"/>
</dbReference>
<reference evidence="1 2" key="1">
    <citation type="submission" date="2018-01" db="EMBL/GenBank/DDBJ databases">
        <title>Co-occurrence of chitin degradation, pigmentation and bioactivity in marine Pseudoalteromonas.</title>
        <authorList>
            <person name="Paulsen S."/>
            <person name="Gram L."/>
            <person name="Machado H."/>
        </authorList>
    </citation>
    <scope>NUCLEOTIDE SEQUENCE [LARGE SCALE GENOMIC DNA]</scope>
    <source>
        <strain evidence="1 2">S3663</strain>
    </source>
</reference>
<dbReference type="EMBL" id="PPSW01000058">
    <property type="protein sequence ID" value="TLX45120.1"/>
    <property type="molecule type" value="Genomic_DNA"/>
</dbReference>
<name>A0A5R9PW40_9GAMM</name>